<proteinExistence type="predicted"/>
<protein>
    <submittedName>
        <fullName evidence="1">Uncharacterized protein</fullName>
    </submittedName>
</protein>
<dbReference type="Proteomes" id="UP000828390">
    <property type="component" value="Unassembled WGS sequence"/>
</dbReference>
<comment type="caution">
    <text evidence="1">The sequence shown here is derived from an EMBL/GenBank/DDBJ whole genome shotgun (WGS) entry which is preliminary data.</text>
</comment>
<name>A0A9D4CX38_DREPO</name>
<gene>
    <name evidence="1" type="ORF">DPMN_040394</name>
</gene>
<dbReference type="EMBL" id="JAIWYP010000011">
    <property type="protein sequence ID" value="KAH3733955.1"/>
    <property type="molecule type" value="Genomic_DNA"/>
</dbReference>
<evidence type="ECO:0000313" key="2">
    <source>
        <dbReference type="Proteomes" id="UP000828390"/>
    </source>
</evidence>
<organism evidence="1 2">
    <name type="scientific">Dreissena polymorpha</name>
    <name type="common">Zebra mussel</name>
    <name type="synonym">Mytilus polymorpha</name>
    <dbReference type="NCBI Taxonomy" id="45954"/>
    <lineage>
        <taxon>Eukaryota</taxon>
        <taxon>Metazoa</taxon>
        <taxon>Spiralia</taxon>
        <taxon>Lophotrochozoa</taxon>
        <taxon>Mollusca</taxon>
        <taxon>Bivalvia</taxon>
        <taxon>Autobranchia</taxon>
        <taxon>Heteroconchia</taxon>
        <taxon>Euheterodonta</taxon>
        <taxon>Imparidentia</taxon>
        <taxon>Neoheterodontei</taxon>
        <taxon>Myida</taxon>
        <taxon>Dreissenoidea</taxon>
        <taxon>Dreissenidae</taxon>
        <taxon>Dreissena</taxon>
    </lineage>
</organism>
<keyword evidence="2" id="KW-1185">Reference proteome</keyword>
<sequence>MSVPGLMLSYSGSGASLQCHLLVLTLIPYTGKESISNIGWFNHCSSMYLTNLVICSELALVASSWNAGLMSAAGRNGSAIMFRIYVWIDAFSMYAGLNPRSLTLCQTACVKWKIHPLIVAPGNT</sequence>
<reference evidence="1" key="2">
    <citation type="submission" date="2020-11" db="EMBL/GenBank/DDBJ databases">
        <authorList>
            <person name="McCartney M.A."/>
            <person name="Auch B."/>
            <person name="Kono T."/>
            <person name="Mallez S."/>
            <person name="Becker A."/>
            <person name="Gohl D.M."/>
            <person name="Silverstein K.A.T."/>
            <person name="Koren S."/>
            <person name="Bechman K.B."/>
            <person name="Herman A."/>
            <person name="Abrahante J.E."/>
            <person name="Garbe J."/>
        </authorList>
    </citation>
    <scope>NUCLEOTIDE SEQUENCE</scope>
    <source>
        <strain evidence="1">Duluth1</strain>
        <tissue evidence="1">Whole animal</tissue>
    </source>
</reference>
<reference evidence="1" key="1">
    <citation type="journal article" date="2019" name="bioRxiv">
        <title>The Genome of the Zebra Mussel, Dreissena polymorpha: A Resource for Invasive Species Research.</title>
        <authorList>
            <person name="McCartney M.A."/>
            <person name="Auch B."/>
            <person name="Kono T."/>
            <person name="Mallez S."/>
            <person name="Zhang Y."/>
            <person name="Obille A."/>
            <person name="Becker A."/>
            <person name="Abrahante J.E."/>
            <person name="Garbe J."/>
            <person name="Badalamenti J.P."/>
            <person name="Herman A."/>
            <person name="Mangelson H."/>
            <person name="Liachko I."/>
            <person name="Sullivan S."/>
            <person name="Sone E.D."/>
            <person name="Koren S."/>
            <person name="Silverstein K.A.T."/>
            <person name="Beckman K.B."/>
            <person name="Gohl D.M."/>
        </authorList>
    </citation>
    <scope>NUCLEOTIDE SEQUENCE</scope>
    <source>
        <strain evidence="1">Duluth1</strain>
        <tissue evidence="1">Whole animal</tissue>
    </source>
</reference>
<evidence type="ECO:0000313" key="1">
    <source>
        <dbReference type="EMBL" id="KAH3733955.1"/>
    </source>
</evidence>
<dbReference type="AlphaFoldDB" id="A0A9D4CX38"/>
<accession>A0A9D4CX38</accession>